<evidence type="ECO:0000313" key="10">
    <source>
        <dbReference type="EMBL" id="CAF9934929.1"/>
    </source>
</evidence>
<keyword evidence="3" id="KW-0808">Transferase</keyword>
<accession>A0A8H3IZD5</accession>
<evidence type="ECO:0000256" key="6">
    <source>
        <dbReference type="ARBA" id="ARBA00022840"/>
    </source>
</evidence>
<dbReference type="PANTHER" id="PTHR24351">
    <property type="entry name" value="RIBOSOMAL PROTEIN S6 KINASE"/>
    <property type="match status" value="1"/>
</dbReference>
<reference evidence="10" key="1">
    <citation type="submission" date="2021-03" db="EMBL/GenBank/DDBJ databases">
        <authorList>
            <person name="Tagirdzhanova G."/>
        </authorList>
    </citation>
    <scope>NUCLEOTIDE SEQUENCE</scope>
</reference>
<keyword evidence="4" id="KW-0547">Nucleotide-binding</keyword>
<evidence type="ECO:0000259" key="8">
    <source>
        <dbReference type="PROSITE" id="PS50011"/>
    </source>
</evidence>
<feature type="domain" description="Protein kinase" evidence="8">
    <location>
        <begin position="296"/>
        <end position="557"/>
    </location>
</feature>
<dbReference type="Pfam" id="PF00069">
    <property type="entry name" value="Pkinase"/>
    <property type="match status" value="1"/>
</dbReference>
<keyword evidence="2" id="KW-0597">Phosphoprotein</keyword>
<dbReference type="FunFam" id="3.30.200.20:FF:000222">
    <property type="entry name" value="Serine/threonine-protein kinase psk1"/>
    <property type="match status" value="1"/>
</dbReference>
<evidence type="ECO:0000256" key="7">
    <source>
        <dbReference type="SAM" id="MobiDB-lite"/>
    </source>
</evidence>
<gene>
    <name evidence="10" type="primary">PSK1</name>
    <name evidence="10" type="ORF">HETSPECPRED_009413</name>
</gene>
<dbReference type="FunFam" id="1.10.510.10:FF:000048">
    <property type="entry name" value="Protein kinase C"/>
    <property type="match status" value="1"/>
</dbReference>
<keyword evidence="1 10" id="KW-0723">Serine/threonine-protein kinase</keyword>
<dbReference type="PROSITE" id="PS51285">
    <property type="entry name" value="AGC_KINASE_CTER"/>
    <property type="match status" value="1"/>
</dbReference>
<dbReference type="InterPro" id="IPR011009">
    <property type="entry name" value="Kinase-like_dom_sf"/>
</dbReference>
<dbReference type="InterPro" id="IPR045270">
    <property type="entry name" value="STKc_AGC"/>
</dbReference>
<feature type="region of interest" description="Disordered" evidence="7">
    <location>
        <begin position="227"/>
        <end position="253"/>
    </location>
</feature>
<dbReference type="InterPro" id="IPR000961">
    <property type="entry name" value="AGC-kinase_C"/>
</dbReference>
<organism evidence="10 11">
    <name type="scientific">Heterodermia speciosa</name>
    <dbReference type="NCBI Taxonomy" id="116794"/>
    <lineage>
        <taxon>Eukaryota</taxon>
        <taxon>Fungi</taxon>
        <taxon>Dikarya</taxon>
        <taxon>Ascomycota</taxon>
        <taxon>Pezizomycotina</taxon>
        <taxon>Lecanoromycetes</taxon>
        <taxon>OSLEUM clade</taxon>
        <taxon>Lecanoromycetidae</taxon>
        <taxon>Caliciales</taxon>
        <taxon>Physciaceae</taxon>
        <taxon>Heterodermia</taxon>
    </lineage>
</organism>
<name>A0A8H3IZD5_9LECA</name>
<keyword evidence="6" id="KW-0067">ATP-binding</keyword>
<dbReference type="SMART" id="SM00133">
    <property type="entry name" value="S_TK_X"/>
    <property type="match status" value="1"/>
</dbReference>
<dbReference type="InterPro" id="IPR008271">
    <property type="entry name" value="Ser/Thr_kinase_AS"/>
</dbReference>
<feature type="compositionally biased region" description="Low complexity" evidence="7">
    <location>
        <begin position="233"/>
        <end position="248"/>
    </location>
</feature>
<dbReference type="SMART" id="SM00220">
    <property type="entry name" value="S_TKc"/>
    <property type="match status" value="1"/>
</dbReference>
<dbReference type="PROSITE" id="PS50011">
    <property type="entry name" value="PROTEIN_KINASE_DOM"/>
    <property type="match status" value="1"/>
</dbReference>
<comment type="caution">
    <text evidence="10">The sequence shown here is derived from an EMBL/GenBank/DDBJ whole genome shotgun (WGS) entry which is preliminary data.</text>
</comment>
<dbReference type="InterPro" id="IPR000719">
    <property type="entry name" value="Prot_kinase_dom"/>
</dbReference>
<dbReference type="SUPFAM" id="SSF56112">
    <property type="entry name" value="Protein kinase-like (PK-like)"/>
    <property type="match status" value="1"/>
</dbReference>
<dbReference type="PROSITE" id="PS00108">
    <property type="entry name" value="PROTEIN_KINASE_ST"/>
    <property type="match status" value="1"/>
</dbReference>
<evidence type="ECO:0000313" key="11">
    <source>
        <dbReference type="Proteomes" id="UP000664521"/>
    </source>
</evidence>
<feature type="region of interest" description="Disordered" evidence="7">
    <location>
        <begin position="98"/>
        <end position="120"/>
    </location>
</feature>
<dbReference type="Gene3D" id="1.10.510.10">
    <property type="entry name" value="Transferase(Phosphotransferase) domain 1"/>
    <property type="match status" value="1"/>
</dbReference>
<dbReference type="EMBL" id="CAJPDS010000078">
    <property type="protein sequence ID" value="CAF9934929.1"/>
    <property type="molecule type" value="Genomic_DNA"/>
</dbReference>
<evidence type="ECO:0000256" key="3">
    <source>
        <dbReference type="ARBA" id="ARBA00022679"/>
    </source>
</evidence>
<protein>
    <submittedName>
        <fullName evidence="10">Serine/threonine protein kinase psk1</fullName>
    </submittedName>
</protein>
<evidence type="ECO:0000259" key="9">
    <source>
        <dbReference type="PROSITE" id="PS51285"/>
    </source>
</evidence>
<evidence type="ECO:0000256" key="5">
    <source>
        <dbReference type="ARBA" id="ARBA00022777"/>
    </source>
</evidence>
<keyword evidence="11" id="KW-1185">Reference proteome</keyword>
<evidence type="ECO:0000256" key="1">
    <source>
        <dbReference type="ARBA" id="ARBA00022527"/>
    </source>
</evidence>
<dbReference type="Proteomes" id="UP000664521">
    <property type="component" value="Unassembled WGS sequence"/>
</dbReference>
<sequence length="635" mass="70189">MQALITFSHTQAVHQAKMLAFKQPPVTFLPRLDPTQDPSQSTDDTVADEPANLNLGNGATVACDGPGLILEAEHAPHPTVCKAEENDTLGGFATAVRSDLGDAGTPPIDISTPPTATRGRPAAVLDLSPIATNLTGRAHRKKKRAKKQGALAALNAARVGTPINSCDEDSDFSSGSIFKKRDLSATRTLSITSNPGVRSSSPCGSISALTRQLDTLSIEQTLQKPSMLRNKSKLGTGTSSSASLTSEAPSEEEITSYEIPLEHDFISPDAPRPGFDVFAKGLLLDQISRKMTATDFEPLRCLGKGTYGTVILVKHVATGRLYAQKQFRKASLTVRKQLVEQTKTERTILESINRHPFVVKLYYAFQDHEKLYLILEYAQGGELFTRMLTERMFSEETASFYMAEMVLALEHLHQTVGVVYRDLKPENCLLDSEGHLLLTDFGLSKVAVDGDYRCRSMTGTLEYMAPEVILQNHYDTAVDWWSFGILGFDMLTGYSPFSANNETKIKEKILKSKLVLPYYLSADAKDLLTRLLRKEPRKRLGANMPKDMQTIKSHRFFRKIDWKRLEKRELEPPIKPLITDPELAENFSADFTDLALSPVCGMEGKLWMDPNELNPFGGFSFVASSSVLESGHGFF</sequence>
<dbReference type="AlphaFoldDB" id="A0A8H3IZD5"/>
<keyword evidence="5 10" id="KW-0418">Kinase</keyword>
<evidence type="ECO:0000256" key="4">
    <source>
        <dbReference type="ARBA" id="ARBA00022741"/>
    </source>
</evidence>
<evidence type="ECO:0000256" key="2">
    <source>
        <dbReference type="ARBA" id="ARBA00022553"/>
    </source>
</evidence>
<dbReference type="CDD" id="cd05123">
    <property type="entry name" value="STKc_AGC"/>
    <property type="match status" value="1"/>
</dbReference>
<dbReference type="Gene3D" id="3.30.200.20">
    <property type="entry name" value="Phosphorylase Kinase, domain 1"/>
    <property type="match status" value="1"/>
</dbReference>
<proteinExistence type="predicted"/>
<dbReference type="GO" id="GO:0005524">
    <property type="term" value="F:ATP binding"/>
    <property type="evidence" value="ECO:0007669"/>
    <property type="project" value="UniProtKB-KW"/>
</dbReference>
<dbReference type="OrthoDB" id="63267at2759"/>
<dbReference type="GO" id="GO:0004674">
    <property type="term" value="F:protein serine/threonine kinase activity"/>
    <property type="evidence" value="ECO:0007669"/>
    <property type="project" value="UniProtKB-KW"/>
</dbReference>
<feature type="domain" description="AGC-kinase C-terminal" evidence="9">
    <location>
        <begin position="558"/>
        <end position="631"/>
    </location>
</feature>